<dbReference type="Pfam" id="PF02995">
    <property type="entry name" value="DUF229"/>
    <property type="match status" value="1"/>
</dbReference>
<keyword evidence="1" id="KW-0812">Transmembrane</keyword>
<evidence type="ECO:0000313" key="2">
    <source>
        <dbReference type="EnsemblMetazoa" id="XP_050501781.1"/>
    </source>
</evidence>
<evidence type="ECO:0000313" key="3">
    <source>
        <dbReference type="Proteomes" id="UP001652700"/>
    </source>
</evidence>
<dbReference type="EnsemblMetazoa" id="XM_050645824.1">
    <property type="protein sequence ID" value="XP_050501781.1"/>
    <property type="gene ID" value="LOC126881521"/>
</dbReference>
<protein>
    <recommendedName>
        <fullName evidence="4">DUF229 domain containing protein</fullName>
    </recommendedName>
</protein>
<evidence type="ECO:0008006" key="4">
    <source>
        <dbReference type="Google" id="ProtNLM"/>
    </source>
</evidence>
<dbReference type="Proteomes" id="UP001652700">
    <property type="component" value="Unplaced"/>
</dbReference>
<dbReference type="PANTHER" id="PTHR10974:SF9">
    <property type="entry name" value="DUF229 DOMAIN CONTAINING PROTEIN-RELATED"/>
    <property type="match status" value="1"/>
</dbReference>
<name>A0ABM5JV14_DIAVI</name>
<feature type="transmembrane region" description="Helical" evidence="1">
    <location>
        <begin position="12"/>
        <end position="30"/>
    </location>
</feature>
<keyword evidence="3" id="KW-1185">Reference proteome</keyword>
<dbReference type="SUPFAM" id="SSF53649">
    <property type="entry name" value="Alkaline phosphatase-like"/>
    <property type="match status" value="1"/>
</dbReference>
<dbReference type="RefSeq" id="XP_050501782.1">
    <property type="nucleotide sequence ID" value="XM_050645825.1"/>
</dbReference>
<dbReference type="EnsemblMetazoa" id="XM_050645825.1">
    <property type="protein sequence ID" value="XP_050501782.1"/>
    <property type="gene ID" value="LOC126881521"/>
</dbReference>
<dbReference type="InterPro" id="IPR017850">
    <property type="entry name" value="Alkaline_phosphatase_core_sf"/>
</dbReference>
<dbReference type="GeneID" id="126881521"/>
<dbReference type="InterPro" id="IPR004245">
    <property type="entry name" value="DUF229"/>
</dbReference>
<dbReference type="Gene3D" id="3.40.720.10">
    <property type="entry name" value="Alkaline Phosphatase, subunit A"/>
    <property type="match status" value="1"/>
</dbReference>
<dbReference type="PANTHER" id="PTHR10974">
    <property type="entry name" value="FI08016P-RELATED"/>
    <property type="match status" value="1"/>
</dbReference>
<organism evidence="2 3">
    <name type="scientific">Diabrotica virgifera virgifera</name>
    <name type="common">western corn rootworm</name>
    <dbReference type="NCBI Taxonomy" id="50390"/>
    <lineage>
        <taxon>Eukaryota</taxon>
        <taxon>Metazoa</taxon>
        <taxon>Ecdysozoa</taxon>
        <taxon>Arthropoda</taxon>
        <taxon>Hexapoda</taxon>
        <taxon>Insecta</taxon>
        <taxon>Pterygota</taxon>
        <taxon>Neoptera</taxon>
        <taxon>Endopterygota</taxon>
        <taxon>Coleoptera</taxon>
        <taxon>Polyphaga</taxon>
        <taxon>Cucujiformia</taxon>
        <taxon>Chrysomeloidea</taxon>
        <taxon>Chrysomelidae</taxon>
        <taxon>Galerucinae</taxon>
        <taxon>Diabroticina</taxon>
        <taxon>Diabroticites</taxon>
        <taxon>Diabrotica</taxon>
    </lineage>
</organism>
<keyword evidence="1" id="KW-1133">Transmembrane helix</keyword>
<keyword evidence="1" id="KW-0472">Membrane</keyword>
<accession>A0ABM5JV14</accession>
<proteinExistence type="predicted"/>
<dbReference type="CDD" id="cd16021">
    <property type="entry name" value="ALP_like"/>
    <property type="match status" value="1"/>
</dbReference>
<evidence type="ECO:0000256" key="1">
    <source>
        <dbReference type="SAM" id="Phobius"/>
    </source>
</evidence>
<dbReference type="RefSeq" id="XP_050501781.1">
    <property type="nucleotide sequence ID" value="XM_050645824.1"/>
</dbReference>
<reference evidence="2" key="1">
    <citation type="submission" date="2025-05" db="UniProtKB">
        <authorList>
            <consortium name="EnsemblMetazoa"/>
        </authorList>
    </citation>
    <scope>IDENTIFICATION</scope>
</reference>
<sequence length="800" mass="90683">MQRKSSIPHKNILCFTVFITSCLILTVFYYDNTILNYAAPFATEEIAFVEVQNETSVDALNISSTTTKSADVPVKLIFSEGTNTSHKSITNSILQPLTNTSNITADTSTTSSTLNRVTSARRSSFYNTLSSTYGSVTDNDVIYSTHTITKSTISTTSSPSTILENFSTDDIIFASLRTDSSILNNLNTDYFTETIPRASLLNLTTLPPSEPEYLVSSPKCKIPNYHPFNKDTKRFYHKQKYKPCTYKKILTYVTVKDNIATLHVDTESVPSYTSNGVTCCYSNITRVNYSKDPDKRVKWSTCTNFVSNVTIFRDPVYVKCLDKKTRKELYENAHAITVMDETIQKKLESFDNITNPFSILLIGIDSISRLNFIRSLPNTHKFVEQNGWIPLKGYNKMADNTFPNLMAILTGFNNSRAYQVCNPRKLGKLDECPMIWYDFKKLGFITGYAEDSASINTFNYRKVGFTKPPTDYYYRPYILGTENLHKFTKNTGVYCTGPETSGERIMNVAKDFAITFKNYPSFGFFWMNSFSHSDLNSPSGMDDKVKHLLQDITNEGITNNSIVIFLSDHGMRLGGIRLTDTGWLEERLPFIYVSFPSWFKKGFPKEYENFKINSNRLTCPYDLHMTLKHILVLSGRDYKITSGESCPQCKSLFEEVDADRSCADAAIEKHWCTCIGHKKKNFSKKIKTKLATFTLNVIHDIIRSGNSDHKCAKYSLFKVLDVKISENVSAKNESYVLLQFQTNPKAVFETTVSYIGDINTSNLSLSGDISRLDSYDKHSKCVSDAYLRKYCYCGSNGEKV</sequence>
<dbReference type="PROSITE" id="PS51257">
    <property type="entry name" value="PROKAR_LIPOPROTEIN"/>
    <property type="match status" value="1"/>
</dbReference>